<evidence type="ECO:0000313" key="3">
    <source>
        <dbReference type="EMBL" id="GKU72574.1"/>
    </source>
</evidence>
<dbReference type="AlphaFoldDB" id="A0AA37PMA6"/>
<dbReference type="EMBL" id="BFCH01000009">
    <property type="protein sequence ID" value="GBG37060.1"/>
    <property type="molecule type" value="Genomic_DNA"/>
</dbReference>
<dbReference type="GO" id="GO:0032259">
    <property type="term" value="P:methylation"/>
    <property type="evidence" value="ECO:0007669"/>
    <property type="project" value="UniProtKB-KW"/>
</dbReference>
<dbReference type="EMBL" id="BQYH01000015">
    <property type="protein sequence ID" value="GKU72574.1"/>
    <property type="molecule type" value="Genomic_DNA"/>
</dbReference>
<name>A0AA37PMA6_9MYCO</name>
<dbReference type="Gene3D" id="3.40.50.150">
    <property type="entry name" value="Vaccinia Virus protein VP39"/>
    <property type="match status" value="1"/>
</dbReference>
<protein>
    <submittedName>
        <fullName evidence="3">Methyltransferase</fullName>
    </submittedName>
</protein>
<evidence type="ECO:0000313" key="4">
    <source>
        <dbReference type="Proteomes" id="UP000245060"/>
    </source>
</evidence>
<accession>A0AA37PMA6</accession>
<reference evidence="4" key="2">
    <citation type="submission" date="2018-04" db="EMBL/GenBank/DDBJ databases">
        <title>Draft genome sequence of Mycobacterium montefiorense isolated from Japanese black salamander.</title>
        <authorList>
            <person name="Fukano H."/>
            <person name="Yoshida M."/>
            <person name="Shimizu A."/>
            <person name="Iwao H."/>
            <person name="Kurata O."/>
            <person name="Katayama Y."/>
            <person name="Omatsu T."/>
            <person name="Mizutani T."/>
            <person name="Wada S."/>
            <person name="Hoshino Y."/>
        </authorList>
    </citation>
    <scope>NUCLEOTIDE SEQUENCE [LARGE SCALE GENOMIC DNA]</scope>
    <source>
        <strain evidence="4">BS</strain>
    </source>
</reference>
<evidence type="ECO:0000313" key="2">
    <source>
        <dbReference type="EMBL" id="GBG37060.1"/>
    </source>
</evidence>
<dbReference type="InterPro" id="IPR041698">
    <property type="entry name" value="Methyltransf_25"/>
</dbReference>
<reference evidence="3" key="4">
    <citation type="submission" date="2022-04" db="EMBL/GenBank/DDBJ databases">
        <authorList>
            <person name="Komine T."/>
            <person name="Fukano H."/>
            <person name="Wada S."/>
        </authorList>
    </citation>
    <scope>NUCLEOTIDE SEQUENCE</scope>
    <source>
        <strain evidence="3">NJB18185</strain>
    </source>
</reference>
<gene>
    <name evidence="2" type="ORF">MmonteBS_14320</name>
    <name evidence="3" type="ORF">NJB18185_23460</name>
</gene>
<reference evidence="2" key="1">
    <citation type="journal article" date="2018" name="Genome Announc.">
        <title>Draft Genome Sequence of Mycobacterium montefiorense Isolated from Japanese Black Salamander (Hynobius nigrescens).</title>
        <authorList>
            <person name="Fukano H."/>
            <person name="Yoshida M."/>
            <person name="Shimizu A."/>
            <person name="Iwao H."/>
            <person name="Katayama Y."/>
            <person name="Omatsu T."/>
            <person name="Mizutani T."/>
            <person name="Kurata O."/>
            <person name="Wada S."/>
            <person name="Hoshino Y."/>
        </authorList>
    </citation>
    <scope>NUCLEOTIDE SEQUENCE</scope>
    <source>
        <strain evidence="2">BS</strain>
    </source>
</reference>
<evidence type="ECO:0000313" key="5">
    <source>
        <dbReference type="Proteomes" id="UP001139505"/>
    </source>
</evidence>
<dbReference type="Pfam" id="PF13649">
    <property type="entry name" value="Methyltransf_25"/>
    <property type="match status" value="1"/>
</dbReference>
<keyword evidence="3" id="KW-0808">Transferase</keyword>
<proteinExistence type="predicted"/>
<sequence>MAVAYHARSMSDDGYFGAEIAATYDTDVSEMFDEGVVEPTVDFLGQLAGGGRALEFGVGTGRVAVPLVARGVEVHGIDMSAAMVARLRIKPGGVAVGTTIGDFATAGAPGEFSLVYLVFNTISNLTTQDAQVACFNNAARHLKPGGSFVIEVGVPALRLLPPGQQAVPFAVENDRWAYDWYDCATQAMSSNYVRQDGRFRSIPFRYVWPAELDLMARIAGLTLTQRWADWQRRPFEHESTRHVSVWQKPSLRDT</sequence>
<dbReference type="SUPFAM" id="SSF53335">
    <property type="entry name" value="S-adenosyl-L-methionine-dependent methyltransferases"/>
    <property type="match status" value="1"/>
</dbReference>
<reference evidence="3" key="3">
    <citation type="journal article" date="2022" name="Microbiol. Resour. Announc.">
        <title>Draft Genome Sequences of Eight Mycobacterium montefiorense Strains Isolated from Salamanders in Captivity.</title>
        <authorList>
            <person name="Komine T."/>
            <person name="Ihara H."/>
            <person name="Fukano H."/>
            <person name="Hoshino Y."/>
            <person name="Kurata O."/>
            <person name="Wada S."/>
        </authorList>
    </citation>
    <scope>NUCLEOTIDE SEQUENCE</scope>
    <source>
        <strain evidence="3">NJB18185</strain>
    </source>
</reference>
<comment type="caution">
    <text evidence="3">The sequence shown here is derived from an EMBL/GenBank/DDBJ whole genome shotgun (WGS) entry which is preliminary data.</text>
</comment>
<keyword evidence="3" id="KW-0489">Methyltransferase</keyword>
<dbReference type="InterPro" id="IPR029063">
    <property type="entry name" value="SAM-dependent_MTases_sf"/>
</dbReference>
<evidence type="ECO:0000259" key="1">
    <source>
        <dbReference type="Pfam" id="PF13649"/>
    </source>
</evidence>
<organism evidence="3 5">
    <name type="scientific">Mycobacterium montefiorense</name>
    <dbReference type="NCBI Taxonomy" id="154654"/>
    <lineage>
        <taxon>Bacteria</taxon>
        <taxon>Bacillati</taxon>
        <taxon>Actinomycetota</taxon>
        <taxon>Actinomycetes</taxon>
        <taxon>Mycobacteriales</taxon>
        <taxon>Mycobacteriaceae</taxon>
        <taxon>Mycobacterium</taxon>
        <taxon>Mycobacterium simiae complex</taxon>
    </lineage>
</organism>
<dbReference type="CDD" id="cd02440">
    <property type="entry name" value="AdoMet_MTases"/>
    <property type="match status" value="1"/>
</dbReference>
<feature type="domain" description="Methyltransferase" evidence="1">
    <location>
        <begin position="54"/>
        <end position="146"/>
    </location>
</feature>
<dbReference type="GO" id="GO:0008168">
    <property type="term" value="F:methyltransferase activity"/>
    <property type="evidence" value="ECO:0007669"/>
    <property type="project" value="UniProtKB-KW"/>
</dbReference>
<keyword evidence="4" id="KW-1185">Reference proteome</keyword>
<dbReference type="Proteomes" id="UP001139505">
    <property type="component" value="Unassembled WGS sequence"/>
</dbReference>
<dbReference type="Proteomes" id="UP000245060">
    <property type="component" value="Unassembled WGS sequence"/>
</dbReference>